<keyword evidence="1" id="KW-1133">Transmembrane helix</keyword>
<reference evidence="2 3" key="1">
    <citation type="submission" date="2018-11" db="EMBL/GenBank/DDBJ databases">
        <authorList>
            <person name="Zhou Z."/>
            <person name="Wang G."/>
        </authorList>
    </citation>
    <scope>NUCLEOTIDE SEQUENCE [LARGE SCALE GENOMIC DNA]</scope>
    <source>
        <strain evidence="2 3">KCTC42998</strain>
    </source>
</reference>
<evidence type="ECO:0000313" key="3">
    <source>
        <dbReference type="Proteomes" id="UP000274271"/>
    </source>
</evidence>
<dbReference type="Proteomes" id="UP000274271">
    <property type="component" value="Unassembled WGS sequence"/>
</dbReference>
<keyword evidence="3" id="KW-1185">Reference proteome</keyword>
<protein>
    <submittedName>
        <fullName evidence="2">Uncharacterized protein</fullName>
    </submittedName>
</protein>
<evidence type="ECO:0000313" key="2">
    <source>
        <dbReference type="EMBL" id="RRB15228.1"/>
    </source>
</evidence>
<dbReference type="EMBL" id="RQJP01000002">
    <property type="protein sequence ID" value="RRB15228.1"/>
    <property type="molecule type" value="Genomic_DNA"/>
</dbReference>
<name>A0A3P1CPR1_9BACT</name>
<evidence type="ECO:0000256" key="1">
    <source>
        <dbReference type="SAM" id="Phobius"/>
    </source>
</evidence>
<dbReference type="AlphaFoldDB" id="A0A3P1CPR1"/>
<proteinExistence type="predicted"/>
<accession>A0A3P1CPR1</accession>
<feature type="transmembrane region" description="Helical" evidence="1">
    <location>
        <begin position="101"/>
        <end position="121"/>
    </location>
</feature>
<comment type="caution">
    <text evidence="2">The sequence shown here is derived from an EMBL/GenBank/DDBJ whole genome shotgun (WGS) entry which is preliminary data.</text>
</comment>
<keyword evidence="1" id="KW-0812">Transmembrane</keyword>
<sequence length="438" mass="49557">MKDLSKNSTRDHSSWYQQITSWFHSVVKRLTEWQFIRYLVSTCAIHRRYHSLLQETRESLKLTELDDASLISLRKETEKQKFQVEQIQLVREVYKRSVQRLYDFVLIILMAVIVSVLLWLATQPQQKVTVQIGIHSQSVDLLGVLPTWSMDGAEESDQILRTDKSISVANVDWLEHNHNKSQLGTADKKRFKLKSIDLNGRPSQLSLDGVSFIGSNAHLSLNIKNNSLNLSIGTDDQPINVEGTLCKNGCSGELNASGVRSDLDSTMSVNFGVEAEGKQRMELAFSGISRRDGTTGNNPLQFRWEDISLRDNIIFAQPISDTTERSTIEFGWIYILQTDDTIRLGKHDVLRMLLADTALASVGLLAKNDNLEAGNSIDLFTDAMCQVKELKISQKGFTRDLMPRQIEVMAEKKDKALLFAIVGLLATLFVPLIFRNRL</sequence>
<dbReference type="RefSeq" id="WP_124906832.1">
    <property type="nucleotide sequence ID" value="NZ_RQJP01000002.1"/>
</dbReference>
<organism evidence="2 3">
    <name type="scientific">Larkinella knui</name>
    <dbReference type="NCBI Taxonomy" id="2025310"/>
    <lineage>
        <taxon>Bacteria</taxon>
        <taxon>Pseudomonadati</taxon>
        <taxon>Bacteroidota</taxon>
        <taxon>Cytophagia</taxon>
        <taxon>Cytophagales</taxon>
        <taxon>Spirosomataceae</taxon>
        <taxon>Larkinella</taxon>
    </lineage>
</organism>
<gene>
    <name evidence="2" type="ORF">EHT87_11840</name>
</gene>
<feature type="transmembrane region" description="Helical" evidence="1">
    <location>
        <begin position="416"/>
        <end position="434"/>
    </location>
</feature>
<keyword evidence="1" id="KW-0472">Membrane</keyword>